<accession>A0A941W2M2</accession>
<dbReference type="AlphaFoldDB" id="A0A941W2M2"/>
<evidence type="ECO:0008006" key="3">
    <source>
        <dbReference type="Google" id="ProtNLM"/>
    </source>
</evidence>
<gene>
    <name evidence="1" type="ORF">MAG551_01077</name>
</gene>
<evidence type="ECO:0000313" key="2">
    <source>
        <dbReference type="Proteomes" id="UP000722750"/>
    </source>
</evidence>
<dbReference type="InterPro" id="IPR026350">
    <property type="entry name" value="GxxExxY"/>
</dbReference>
<evidence type="ECO:0000313" key="1">
    <source>
        <dbReference type="EMBL" id="MBS1258024.1"/>
    </source>
</evidence>
<name>A0A941W2M2_9BACT</name>
<dbReference type="Pfam" id="PF13366">
    <property type="entry name" value="PDDEXK_3"/>
    <property type="match status" value="1"/>
</dbReference>
<reference evidence="1" key="1">
    <citation type="journal article" date="2021" name="ISME J.">
        <title>Fine-scale metabolic discontinuity in a stratified prokaryote microbiome of a Red Sea deep halocline.</title>
        <authorList>
            <person name="Michoud G."/>
            <person name="Ngugi D.K."/>
            <person name="Barozzi A."/>
            <person name="Merlino G."/>
            <person name="Calleja M.L."/>
            <person name="Delgado-Huertas A."/>
            <person name="Moran X.A.G."/>
            <person name="Daffonchio D."/>
        </authorList>
    </citation>
    <scope>NUCLEOTIDE SEQUENCE</scope>
    <source>
        <strain evidence="1">SuakinDeep_MAG55_1</strain>
    </source>
</reference>
<organism evidence="1 2">
    <name type="scientific">Candidatus Scalindua arabica</name>
    <dbReference type="NCBI Taxonomy" id="1127984"/>
    <lineage>
        <taxon>Bacteria</taxon>
        <taxon>Pseudomonadati</taxon>
        <taxon>Planctomycetota</taxon>
        <taxon>Candidatus Brocadiia</taxon>
        <taxon>Candidatus Brocadiales</taxon>
        <taxon>Candidatus Scalinduaceae</taxon>
        <taxon>Candidatus Scalindua</taxon>
    </lineage>
</organism>
<sequence>MSPDKRRRGQDADYKDFKYKELTEKIIEIFYRVYNKLGYDFLEKVYENAMMIEFKKENISAVSQSAIKVLYEGEIVGEYFADILVLGKIIVELKAAKNIAEEHEAQLLNYLKATDIEVGLLFNYGPKPDFKRKAFDNLRK</sequence>
<dbReference type="EMBL" id="JAANXD010000044">
    <property type="protein sequence ID" value="MBS1258024.1"/>
    <property type="molecule type" value="Genomic_DNA"/>
</dbReference>
<protein>
    <recommendedName>
        <fullName evidence="3">GxxExxY protein</fullName>
    </recommendedName>
</protein>
<dbReference type="Proteomes" id="UP000722750">
    <property type="component" value="Unassembled WGS sequence"/>
</dbReference>
<comment type="caution">
    <text evidence="1">The sequence shown here is derived from an EMBL/GenBank/DDBJ whole genome shotgun (WGS) entry which is preliminary data.</text>
</comment>
<dbReference type="NCBIfam" id="TIGR04256">
    <property type="entry name" value="GxxExxY"/>
    <property type="match status" value="1"/>
</dbReference>
<proteinExistence type="predicted"/>